<accession>A0ABQ2E643</accession>
<protein>
    <submittedName>
        <fullName evidence="1">Uncharacterized protein</fullName>
    </submittedName>
</protein>
<organism evidence="1 2">
    <name type="scientific">Luteimonas terricola</name>
    <dbReference type="NCBI Taxonomy" id="645597"/>
    <lineage>
        <taxon>Bacteria</taxon>
        <taxon>Pseudomonadati</taxon>
        <taxon>Pseudomonadota</taxon>
        <taxon>Gammaproteobacteria</taxon>
        <taxon>Lysobacterales</taxon>
        <taxon>Lysobacteraceae</taxon>
        <taxon>Luteimonas</taxon>
    </lineage>
</organism>
<dbReference type="Proteomes" id="UP000599009">
    <property type="component" value="Unassembled WGS sequence"/>
</dbReference>
<sequence>MPVAWPGGSQAGGRVDGKPDWIRPALRSACGFHLLQLEANTDFCQGEGGARLHALLNVMEDVMRFRTIFAACLFFLVIPETVALEPGTEGSAQFPAEILGVWDAYPLPCIDDGPSDSDTRIHFETDVLHGYENNDALQSIEGIAEEPMTWRVVTISDIAPIEIQGEADIYVLRRNTLTITNGERADTYIRCR</sequence>
<evidence type="ECO:0000313" key="2">
    <source>
        <dbReference type="Proteomes" id="UP000599009"/>
    </source>
</evidence>
<reference evidence="2" key="1">
    <citation type="journal article" date="2019" name="Int. J. Syst. Evol. Microbiol.">
        <title>The Global Catalogue of Microorganisms (GCM) 10K type strain sequencing project: providing services to taxonomists for standard genome sequencing and annotation.</title>
        <authorList>
            <consortium name="The Broad Institute Genomics Platform"/>
            <consortium name="The Broad Institute Genome Sequencing Center for Infectious Disease"/>
            <person name="Wu L."/>
            <person name="Ma J."/>
        </authorList>
    </citation>
    <scope>NUCLEOTIDE SEQUENCE [LARGE SCALE GENOMIC DNA]</scope>
    <source>
        <strain evidence="2">CGMCC 1.8985</strain>
    </source>
</reference>
<evidence type="ECO:0000313" key="1">
    <source>
        <dbReference type="EMBL" id="GGJ97546.1"/>
    </source>
</evidence>
<dbReference type="EMBL" id="BMME01000001">
    <property type="protein sequence ID" value="GGJ97546.1"/>
    <property type="molecule type" value="Genomic_DNA"/>
</dbReference>
<comment type="caution">
    <text evidence="1">The sequence shown here is derived from an EMBL/GenBank/DDBJ whole genome shotgun (WGS) entry which is preliminary data.</text>
</comment>
<proteinExistence type="predicted"/>
<gene>
    <name evidence="1" type="ORF">GCM10011394_03050</name>
</gene>
<name>A0ABQ2E643_9GAMM</name>
<keyword evidence="2" id="KW-1185">Reference proteome</keyword>